<dbReference type="InterPro" id="IPR001680">
    <property type="entry name" value="WD40_rpt"/>
</dbReference>
<dbReference type="SUPFAM" id="SSF46689">
    <property type="entry name" value="Homeodomain-like"/>
    <property type="match status" value="1"/>
</dbReference>
<dbReference type="GO" id="GO:0090110">
    <property type="term" value="P:COPII-coated vesicle cargo loading"/>
    <property type="evidence" value="ECO:0007669"/>
    <property type="project" value="TreeGrafter"/>
</dbReference>
<dbReference type="AlphaFoldDB" id="A0AAV4FY20"/>
<feature type="repeat" description="WD" evidence="9">
    <location>
        <begin position="114"/>
        <end position="156"/>
    </location>
</feature>
<dbReference type="InterPro" id="IPR036322">
    <property type="entry name" value="WD40_repeat_dom_sf"/>
</dbReference>
<keyword evidence="6" id="KW-0256">Endoplasmic reticulum</keyword>
<keyword evidence="5" id="KW-0677">Repeat</keyword>
<organism evidence="10 11">
    <name type="scientific">Elysia marginata</name>
    <dbReference type="NCBI Taxonomy" id="1093978"/>
    <lineage>
        <taxon>Eukaryota</taxon>
        <taxon>Metazoa</taxon>
        <taxon>Spiralia</taxon>
        <taxon>Lophotrochozoa</taxon>
        <taxon>Mollusca</taxon>
        <taxon>Gastropoda</taxon>
        <taxon>Heterobranchia</taxon>
        <taxon>Euthyneura</taxon>
        <taxon>Panpulmonata</taxon>
        <taxon>Sacoglossa</taxon>
        <taxon>Placobranchoidea</taxon>
        <taxon>Plakobranchidae</taxon>
        <taxon>Elysia</taxon>
    </lineage>
</organism>
<evidence type="ECO:0000256" key="3">
    <source>
        <dbReference type="ARBA" id="ARBA00022448"/>
    </source>
</evidence>
<dbReference type="InterPro" id="IPR040251">
    <property type="entry name" value="SEC31-like"/>
</dbReference>
<evidence type="ECO:0000313" key="11">
    <source>
        <dbReference type="Proteomes" id="UP000762676"/>
    </source>
</evidence>
<dbReference type="InterPro" id="IPR009057">
    <property type="entry name" value="Homeodomain-like_sf"/>
</dbReference>
<keyword evidence="11" id="KW-1185">Reference proteome</keyword>
<evidence type="ECO:0000256" key="7">
    <source>
        <dbReference type="ARBA" id="ARBA00022892"/>
    </source>
</evidence>
<dbReference type="EMBL" id="BMAT01001005">
    <property type="protein sequence ID" value="GFR77994.1"/>
    <property type="molecule type" value="Genomic_DNA"/>
</dbReference>
<accession>A0AAV4FY20</accession>
<evidence type="ECO:0000256" key="9">
    <source>
        <dbReference type="PROSITE-ProRule" id="PRU00221"/>
    </source>
</evidence>
<evidence type="ECO:0000256" key="1">
    <source>
        <dbReference type="ARBA" id="ARBA00004240"/>
    </source>
</evidence>
<evidence type="ECO:0000256" key="4">
    <source>
        <dbReference type="ARBA" id="ARBA00022574"/>
    </source>
</evidence>
<dbReference type="Pfam" id="PF00400">
    <property type="entry name" value="WD40"/>
    <property type="match status" value="1"/>
</dbReference>
<dbReference type="PANTHER" id="PTHR13923:SF11">
    <property type="entry name" value="SECRETORY 31, ISOFORM D"/>
    <property type="match status" value="1"/>
</dbReference>
<evidence type="ECO:0000313" key="10">
    <source>
        <dbReference type="EMBL" id="GFR77994.1"/>
    </source>
</evidence>
<protein>
    <submittedName>
        <fullName evidence="10">Transport protein Sec31A</fullName>
    </submittedName>
</protein>
<dbReference type="GO" id="GO:0030127">
    <property type="term" value="C:COPII vesicle coat"/>
    <property type="evidence" value="ECO:0007669"/>
    <property type="project" value="TreeGrafter"/>
</dbReference>
<sequence length="337" mass="37710">MRVKEIDRTANVAWSPENKFPIYIATGTAAQQLDATFSTSSSIELYSLNLDEATLDMPQVASVTSNFRFHKIVWGQMKDTESGYLIGGSENGSIYIYSADKMLAKSADCLVAELTRHVGAVKALDLNPFQPNLLASGAGDSEIYIWDLLKTENPMTPGQKSQPPEELACVAWNQQVQHILGSTFGSRSVVWDLRKNEPIIKISDSMSRIKAKLLAWHPEVATQLCLSSEDDHTPVIQVWDLRYATSPLKVLESHRNLSLSFVASAFRFTLTIHSVKMSKRKHSAYTIDFKLQILSEAEEKKLTKTEICKKHSIPNSTLSTILKDTEKLQKARDDSKF</sequence>
<evidence type="ECO:0000256" key="2">
    <source>
        <dbReference type="ARBA" id="ARBA00009358"/>
    </source>
</evidence>
<name>A0AAV4FY20_9GAST</name>
<dbReference type="GO" id="GO:0070971">
    <property type="term" value="C:endoplasmic reticulum exit site"/>
    <property type="evidence" value="ECO:0007669"/>
    <property type="project" value="TreeGrafter"/>
</dbReference>
<comment type="subcellular location">
    <subcellularLocation>
        <location evidence="1">Endoplasmic reticulum</location>
    </subcellularLocation>
</comment>
<comment type="similarity">
    <text evidence="2">Belongs to the WD repeat SEC31 family.</text>
</comment>
<gene>
    <name evidence="10" type="ORF">ElyMa_000522600</name>
</gene>
<dbReference type="PROSITE" id="PS50294">
    <property type="entry name" value="WD_REPEATS_REGION"/>
    <property type="match status" value="1"/>
</dbReference>
<dbReference type="Gene3D" id="2.130.10.10">
    <property type="entry name" value="YVTN repeat-like/Quinoprotein amine dehydrogenase"/>
    <property type="match status" value="1"/>
</dbReference>
<reference evidence="10 11" key="1">
    <citation type="journal article" date="2021" name="Elife">
        <title>Chloroplast acquisition without the gene transfer in kleptoplastic sea slugs, Plakobranchus ocellatus.</title>
        <authorList>
            <person name="Maeda T."/>
            <person name="Takahashi S."/>
            <person name="Yoshida T."/>
            <person name="Shimamura S."/>
            <person name="Takaki Y."/>
            <person name="Nagai Y."/>
            <person name="Toyoda A."/>
            <person name="Suzuki Y."/>
            <person name="Arimoto A."/>
            <person name="Ishii H."/>
            <person name="Satoh N."/>
            <person name="Nishiyama T."/>
            <person name="Hasebe M."/>
            <person name="Maruyama T."/>
            <person name="Minagawa J."/>
            <person name="Obokata J."/>
            <person name="Shigenobu S."/>
        </authorList>
    </citation>
    <scope>NUCLEOTIDE SEQUENCE [LARGE SCALE GENOMIC DNA]</scope>
</reference>
<keyword evidence="7" id="KW-0931">ER-Golgi transport</keyword>
<dbReference type="SUPFAM" id="SSF50978">
    <property type="entry name" value="WD40 repeat-like"/>
    <property type="match status" value="1"/>
</dbReference>
<dbReference type="Gene3D" id="1.10.10.60">
    <property type="entry name" value="Homeodomain-like"/>
    <property type="match status" value="1"/>
</dbReference>
<dbReference type="GO" id="GO:0015031">
    <property type="term" value="P:protein transport"/>
    <property type="evidence" value="ECO:0007669"/>
    <property type="project" value="UniProtKB-KW"/>
</dbReference>
<dbReference type="PANTHER" id="PTHR13923">
    <property type="entry name" value="SEC31-RELATED PROTEIN"/>
    <property type="match status" value="1"/>
</dbReference>
<dbReference type="InterPro" id="IPR015943">
    <property type="entry name" value="WD40/YVTN_repeat-like_dom_sf"/>
</dbReference>
<dbReference type="PROSITE" id="PS50082">
    <property type="entry name" value="WD_REPEATS_2"/>
    <property type="match status" value="1"/>
</dbReference>
<evidence type="ECO:0000256" key="5">
    <source>
        <dbReference type="ARBA" id="ARBA00022737"/>
    </source>
</evidence>
<keyword evidence="4 9" id="KW-0853">WD repeat</keyword>
<evidence type="ECO:0000256" key="6">
    <source>
        <dbReference type="ARBA" id="ARBA00022824"/>
    </source>
</evidence>
<dbReference type="Proteomes" id="UP000762676">
    <property type="component" value="Unassembled WGS sequence"/>
</dbReference>
<evidence type="ECO:0000256" key="8">
    <source>
        <dbReference type="ARBA" id="ARBA00022927"/>
    </source>
</evidence>
<keyword evidence="3" id="KW-0813">Transport</keyword>
<dbReference type="SMART" id="SM00320">
    <property type="entry name" value="WD40"/>
    <property type="match status" value="1"/>
</dbReference>
<dbReference type="GO" id="GO:0007029">
    <property type="term" value="P:endoplasmic reticulum organization"/>
    <property type="evidence" value="ECO:0007669"/>
    <property type="project" value="TreeGrafter"/>
</dbReference>
<proteinExistence type="inferred from homology"/>
<keyword evidence="8" id="KW-0653">Protein transport</keyword>
<dbReference type="GO" id="GO:0005198">
    <property type="term" value="F:structural molecule activity"/>
    <property type="evidence" value="ECO:0007669"/>
    <property type="project" value="TreeGrafter"/>
</dbReference>
<dbReference type="InterPro" id="IPR019775">
    <property type="entry name" value="WD40_repeat_CS"/>
</dbReference>
<dbReference type="PROSITE" id="PS00678">
    <property type="entry name" value="WD_REPEATS_1"/>
    <property type="match status" value="1"/>
</dbReference>
<comment type="caution">
    <text evidence="10">The sequence shown here is derived from an EMBL/GenBank/DDBJ whole genome shotgun (WGS) entry which is preliminary data.</text>
</comment>